<dbReference type="SUPFAM" id="SSF55387">
    <property type="entry name" value="Frataxin/Nqo15-like"/>
    <property type="match status" value="1"/>
</dbReference>
<dbReference type="PROSITE" id="PS50810">
    <property type="entry name" value="FRATAXIN_2"/>
    <property type="match status" value="1"/>
</dbReference>
<dbReference type="GO" id="GO:0051537">
    <property type="term" value="F:2 iron, 2 sulfur cluster binding"/>
    <property type="evidence" value="ECO:0007669"/>
    <property type="project" value="TreeGrafter"/>
</dbReference>
<dbReference type="GO" id="GO:0006879">
    <property type="term" value="P:intracellular iron ion homeostasis"/>
    <property type="evidence" value="ECO:0007669"/>
    <property type="project" value="UniProtKB-KW"/>
</dbReference>
<evidence type="ECO:0000256" key="13">
    <source>
        <dbReference type="ARBA" id="ARBA00047990"/>
    </source>
</evidence>
<dbReference type="EC" id="1.16.3.1" evidence="3"/>
<keyword evidence="4" id="KW-0409">Iron storage</keyword>
<proteinExistence type="inferred from homology"/>
<dbReference type="FunFam" id="3.30.920.10:FF:000002">
    <property type="entry name" value="Frataxin, mitochondrial"/>
    <property type="match status" value="1"/>
</dbReference>
<dbReference type="GO" id="GO:0016226">
    <property type="term" value="P:iron-sulfur cluster assembly"/>
    <property type="evidence" value="ECO:0007669"/>
    <property type="project" value="InterPro"/>
</dbReference>
<evidence type="ECO:0000256" key="7">
    <source>
        <dbReference type="ARBA" id="ARBA00022946"/>
    </source>
</evidence>
<sequence>MMMLRSTKNWYIKNNAGLRAIYTAMCRKSYLNNNIKKISIKYSQQNVKNIASFQSIVSFTRSLTGFQNVLSFHNVTDETLEGLSDFFDDLSDHYILPSLDDYDVQFGDGVLTVKFGGEVGTYVINKQTPNQQIWLSSPKSGPKRYDFVGNKWVYKRDQVSLHELLSREMSNITGQDVDLTHLPYGGMTSTKD</sequence>
<evidence type="ECO:0000256" key="11">
    <source>
        <dbReference type="ARBA" id="ARBA00023128"/>
    </source>
</evidence>
<dbReference type="KEGG" id="aten:116294635"/>
<evidence type="ECO:0000256" key="12">
    <source>
        <dbReference type="ARBA" id="ARBA00023133"/>
    </source>
</evidence>
<dbReference type="CDD" id="cd00503">
    <property type="entry name" value="Frataxin"/>
    <property type="match status" value="1"/>
</dbReference>
<accession>A0A6P8HSF9</accession>
<dbReference type="InParanoid" id="A0A6P8HSF9"/>
<keyword evidence="10" id="KW-0406">Ion transport</keyword>
<dbReference type="AlphaFoldDB" id="A0A6P8HSF9"/>
<evidence type="ECO:0000256" key="5">
    <source>
        <dbReference type="ARBA" id="ARBA00022448"/>
    </source>
</evidence>
<evidence type="ECO:0000256" key="8">
    <source>
        <dbReference type="ARBA" id="ARBA00023002"/>
    </source>
</evidence>
<dbReference type="GO" id="GO:0008199">
    <property type="term" value="F:ferric iron binding"/>
    <property type="evidence" value="ECO:0007669"/>
    <property type="project" value="InterPro"/>
</dbReference>
<gene>
    <name evidence="15" type="primary">LOC116294635</name>
</gene>
<keyword evidence="9" id="KW-0408">Iron</keyword>
<comment type="catalytic activity">
    <reaction evidence="13">
        <text>4 Fe(2+) + O2 + 4 H(+) = 4 Fe(3+) + 2 H2O</text>
        <dbReference type="Rhea" id="RHEA:11148"/>
        <dbReference type="ChEBI" id="CHEBI:15377"/>
        <dbReference type="ChEBI" id="CHEBI:15378"/>
        <dbReference type="ChEBI" id="CHEBI:15379"/>
        <dbReference type="ChEBI" id="CHEBI:29033"/>
        <dbReference type="ChEBI" id="CHEBI:29034"/>
        <dbReference type="EC" id="1.16.3.1"/>
    </reaction>
</comment>
<keyword evidence="14" id="KW-1185">Reference proteome</keyword>
<keyword evidence="11" id="KW-0496">Mitochondrion</keyword>
<evidence type="ECO:0000313" key="15">
    <source>
        <dbReference type="RefSeq" id="XP_031558133.1"/>
    </source>
</evidence>
<dbReference type="PANTHER" id="PTHR16821:SF2">
    <property type="entry name" value="FRATAXIN, MITOCHONDRIAL"/>
    <property type="match status" value="1"/>
</dbReference>
<name>A0A6P8HSF9_ACTTE</name>
<dbReference type="GO" id="GO:0006783">
    <property type="term" value="P:heme biosynthetic process"/>
    <property type="evidence" value="ECO:0007669"/>
    <property type="project" value="UniProtKB-KW"/>
</dbReference>
<evidence type="ECO:0000256" key="2">
    <source>
        <dbReference type="ARBA" id="ARBA00008183"/>
    </source>
</evidence>
<dbReference type="GO" id="GO:0004322">
    <property type="term" value="F:ferroxidase activity"/>
    <property type="evidence" value="ECO:0007669"/>
    <property type="project" value="UniProtKB-EC"/>
</dbReference>
<dbReference type="InterPro" id="IPR017789">
    <property type="entry name" value="Frataxin"/>
</dbReference>
<dbReference type="InterPro" id="IPR002908">
    <property type="entry name" value="Frataxin/CyaY"/>
</dbReference>
<evidence type="ECO:0000256" key="6">
    <source>
        <dbReference type="ARBA" id="ARBA00022496"/>
    </source>
</evidence>
<reference evidence="15" key="1">
    <citation type="submission" date="2025-08" db="UniProtKB">
        <authorList>
            <consortium name="RefSeq"/>
        </authorList>
    </citation>
    <scope>IDENTIFICATION</scope>
    <source>
        <tissue evidence="15">Tentacle</tissue>
    </source>
</reference>
<keyword evidence="7" id="KW-0809">Transit peptide</keyword>
<organism evidence="14 15">
    <name type="scientific">Actinia tenebrosa</name>
    <name type="common">Australian red waratah sea anemone</name>
    <dbReference type="NCBI Taxonomy" id="6105"/>
    <lineage>
        <taxon>Eukaryota</taxon>
        <taxon>Metazoa</taxon>
        <taxon>Cnidaria</taxon>
        <taxon>Anthozoa</taxon>
        <taxon>Hexacorallia</taxon>
        <taxon>Actiniaria</taxon>
        <taxon>Actiniidae</taxon>
        <taxon>Actinia</taxon>
    </lineage>
</organism>
<dbReference type="SMART" id="SM01219">
    <property type="entry name" value="Frataxin_Cyay"/>
    <property type="match status" value="1"/>
</dbReference>
<dbReference type="OrthoDB" id="1897642at2759"/>
<dbReference type="GO" id="GO:0005739">
    <property type="term" value="C:mitochondrion"/>
    <property type="evidence" value="ECO:0007669"/>
    <property type="project" value="UniProtKB-SubCell"/>
</dbReference>
<keyword evidence="5" id="KW-0813">Transport</keyword>
<dbReference type="GO" id="GO:0034986">
    <property type="term" value="F:iron chaperone activity"/>
    <property type="evidence" value="ECO:0007669"/>
    <property type="project" value="TreeGrafter"/>
</dbReference>
<dbReference type="PRINTS" id="PR00904">
    <property type="entry name" value="FRATAXIN"/>
</dbReference>
<dbReference type="FunCoup" id="A0A6P8HSF9">
    <property type="interactions" value="854"/>
</dbReference>
<keyword evidence="6" id="KW-0410">Iron transport</keyword>
<dbReference type="PROSITE" id="PS01344">
    <property type="entry name" value="FRATAXIN_1"/>
    <property type="match status" value="1"/>
</dbReference>
<evidence type="ECO:0000313" key="14">
    <source>
        <dbReference type="Proteomes" id="UP000515163"/>
    </source>
</evidence>
<comment type="similarity">
    <text evidence="2">Belongs to the frataxin family.</text>
</comment>
<evidence type="ECO:0000256" key="1">
    <source>
        <dbReference type="ARBA" id="ARBA00004173"/>
    </source>
</evidence>
<dbReference type="NCBIfam" id="TIGR03421">
    <property type="entry name" value="FeS_CyaY"/>
    <property type="match status" value="1"/>
</dbReference>
<dbReference type="RefSeq" id="XP_031558133.1">
    <property type="nucleotide sequence ID" value="XM_031702273.1"/>
</dbReference>
<keyword evidence="12" id="KW-0350">Heme biosynthesis</keyword>
<protein>
    <recommendedName>
        <fullName evidence="3">ferroxidase</fullName>
        <ecNumber evidence="3">1.16.3.1</ecNumber>
    </recommendedName>
</protein>
<dbReference type="NCBIfam" id="TIGR03422">
    <property type="entry name" value="mito_frataxin"/>
    <property type="match status" value="1"/>
</dbReference>
<dbReference type="Proteomes" id="UP000515163">
    <property type="component" value="Unplaced"/>
</dbReference>
<dbReference type="Pfam" id="PF01491">
    <property type="entry name" value="Frataxin_Cyay"/>
    <property type="match status" value="1"/>
</dbReference>
<dbReference type="InterPro" id="IPR020895">
    <property type="entry name" value="Frataxin_CS"/>
</dbReference>
<evidence type="ECO:0000256" key="10">
    <source>
        <dbReference type="ARBA" id="ARBA00023065"/>
    </source>
</evidence>
<dbReference type="Gene3D" id="3.30.920.10">
    <property type="entry name" value="Frataxin/CyaY"/>
    <property type="match status" value="1"/>
</dbReference>
<dbReference type="PANTHER" id="PTHR16821">
    <property type="entry name" value="FRATAXIN"/>
    <property type="match status" value="1"/>
</dbReference>
<evidence type="ECO:0000256" key="9">
    <source>
        <dbReference type="ARBA" id="ARBA00023004"/>
    </source>
</evidence>
<dbReference type="InterPro" id="IPR036524">
    <property type="entry name" value="Frataxin/CyaY_sf"/>
</dbReference>
<keyword evidence="8" id="KW-0560">Oxidoreductase</keyword>
<dbReference type="GO" id="GO:0006826">
    <property type="term" value="P:iron ion transport"/>
    <property type="evidence" value="ECO:0007669"/>
    <property type="project" value="UniProtKB-KW"/>
</dbReference>
<comment type="subcellular location">
    <subcellularLocation>
        <location evidence="1">Mitochondrion</location>
    </subcellularLocation>
</comment>
<evidence type="ECO:0000256" key="3">
    <source>
        <dbReference type="ARBA" id="ARBA00013107"/>
    </source>
</evidence>
<dbReference type="GeneID" id="116294635"/>
<dbReference type="GO" id="GO:0008198">
    <property type="term" value="F:ferrous iron binding"/>
    <property type="evidence" value="ECO:0007669"/>
    <property type="project" value="TreeGrafter"/>
</dbReference>
<evidence type="ECO:0000256" key="4">
    <source>
        <dbReference type="ARBA" id="ARBA00022434"/>
    </source>
</evidence>